<dbReference type="Pfam" id="PF16586">
    <property type="entry name" value="DUF5060"/>
    <property type="match status" value="1"/>
</dbReference>
<dbReference type="InterPro" id="IPR000421">
    <property type="entry name" value="FA58C"/>
</dbReference>
<evidence type="ECO:0000256" key="2">
    <source>
        <dbReference type="SAM" id="SignalP"/>
    </source>
</evidence>
<comment type="caution">
    <text evidence="4">The sequence shown here is derived from an EMBL/GenBank/DDBJ whole genome shotgun (WGS) entry which is preliminary data.</text>
</comment>
<feature type="domain" description="F5/8 type C" evidence="3">
    <location>
        <begin position="731"/>
        <end position="822"/>
    </location>
</feature>
<dbReference type="SMART" id="SM00635">
    <property type="entry name" value="BID_2"/>
    <property type="match status" value="3"/>
</dbReference>
<keyword evidence="2" id="KW-0732">Signal</keyword>
<evidence type="ECO:0000259" key="3">
    <source>
        <dbReference type="PROSITE" id="PS50022"/>
    </source>
</evidence>
<keyword evidence="1 4" id="KW-0326">Glycosidase</keyword>
<reference evidence="4 5" key="1">
    <citation type="journal article" date="2019" name="Anaerobe">
        <title>Detection of Robinsoniella peoriensis in multiple bone samples of a trauma patient.</title>
        <authorList>
            <person name="Schrottner P."/>
            <person name="Hartwich K."/>
            <person name="Bunk B."/>
            <person name="Schober I."/>
            <person name="Helbig S."/>
            <person name="Rudolph W.W."/>
            <person name="Gunzer F."/>
        </authorList>
    </citation>
    <scope>NUCLEOTIDE SEQUENCE [LARGE SCALE GENOMIC DNA]</scope>
    <source>
        <strain evidence="4 5">DSM 106044</strain>
    </source>
</reference>
<dbReference type="EC" id="3.2.1.83" evidence="4"/>
<feature type="domain" description="F5/8 type C" evidence="3">
    <location>
        <begin position="581"/>
        <end position="729"/>
    </location>
</feature>
<dbReference type="Gene3D" id="1.20.1270.70">
    <property type="entry name" value="Designed single chain three-helix bundle"/>
    <property type="match status" value="1"/>
</dbReference>
<dbReference type="EMBL" id="QGQD01000052">
    <property type="protein sequence ID" value="TLD00574.1"/>
    <property type="molecule type" value="Genomic_DNA"/>
</dbReference>
<dbReference type="Proteomes" id="UP000306509">
    <property type="component" value="Unassembled WGS sequence"/>
</dbReference>
<dbReference type="InterPro" id="IPR008979">
    <property type="entry name" value="Galactose-bd-like_sf"/>
</dbReference>
<dbReference type="SUPFAM" id="SSF49785">
    <property type="entry name" value="Galactose-binding domain-like"/>
    <property type="match status" value="4"/>
</dbReference>
<protein>
    <submittedName>
        <fullName evidence="4">Kappa-carrageenase</fullName>
        <ecNumber evidence="4">3.2.1.83</ecNumber>
    </submittedName>
</protein>
<evidence type="ECO:0000313" key="5">
    <source>
        <dbReference type="Proteomes" id="UP000306509"/>
    </source>
</evidence>
<proteinExistence type="predicted"/>
<accession>A0A4U8Q860</accession>
<dbReference type="InterPro" id="IPR008964">
    <property type="entry name" value="Invasin/intimin_cell_adhesion"/>
</dbReference>
<dbReference type="PANTHER" id="PTHR37836:SF2">
    <property type="entry name" value="DUF4038 DOMAIN-CONTAINING PROTEIN"/>
    <property type="match status" value="1"/>
</dbReference>
<dbReference type="InterPro" id="IPR003343">
    <property type="entry name" value="Big_2"/>
</dbReference>
<dbReference type="Gene3D" id="3.20.20.80">
    <property type="entry name" value="Glycosidases"/>
    <property type="match status" value="1"/>
</dbReference>
<dbReference type="InterPro" id="IPR013783">
    <property type="entry name" value="Ig-like_fold"/>
</dbReference>
<dbReference type="InterPro" id="IPR024749">
    <property type="entry name" value="Collagen-bd_put"/>
</dbReference>
<dbReference type="PROSITE" id="PS50022">
    <property type="entry name" value="FA58C_3"/>
    <property type="match status" value="4"/>
</dbReference>
<organism evidence="4 5">
    <name type="scientific">Robinsoniella peoriensis</name>
    <dbReference type="NCBI Taxonomy" id="180332"/>
    <lineage>
        <taxon>Bacteria</taxon>
        <taxon>Bacillati</taxon>
        <taxon>Bacillota</taxon>
        <taxon>Clostridia</taxon>
        <taxon>Lachnospirales</taxon>
        <taxon>Lachnospiraceae</taxon>
        <taxon>Robinsoniella</taxon>
    </lineage>
</organism>
<keyword evidence="5" id="KW-1185">Reference proteome</keyword>
<dbReference type="SUPFAM" id="SSF49373">
    <property type="entry name" value="Invasin/intimin cell-adhesion fragments"/>
    <property type="match status" value="3"/>
</dbReference>
<dbReference type="Pfam" id="PF00754">
    <property type="entry name" value="F5_F8_type_C"/>
    <property type="match status" value="4"/>
</dbReference>
<name>A0A4U8Q860_9FIRM</name>
<dbReference type="PANTHER" id="PTHR37836">
    <property type="entry name" value="LMO1036 PROTEIN"/>
    <property type="match status" value="1"/>
</dbReference>
<dbReference type="Gene3D" id="2.60.120.260">
    <property type="entry name" value="Galactose-binding domain-like"/>
    <property type="match status" value="4"/>
</dbReference>
<gene>
    <name evidence="4" type="primary">cgkA_7</name>
    <name evidence="4" type="ORF">DSM106044_02521</name>
</gene>
<sequence length="1572" mass="174119" precursor="true">MKKTFRRLIAVLLSICVVLSVGLTENVTVLAGQAKTGKTLPTTQAEVWKRTDIILTSDKEYTNPYLDVEIDAVFEHTDGTKIHLYGFWNGEDEWRVRFSPTKTGTWSYTITSSDAANTGLHNVSGKVEAVPNTGNTDLDRHGFVRISDNGRYFTYDDGTPFYWLGDTNWQAPNYVSTTQCNYPDCKCQNQFQHEVDDRLDKGFTVYQTYFDSGENDGGGQLATTSEPSLWLDKYNTINPDTFTDKIDGMFDYLADNGMVIALGYGVHSHTVNGMGQEAVEQISRYLTARYASYPVVWITAQEITGEPHYNVWKASAEIVDKGDGYNHPQGAHMFPMDNNNAYPRDLDKQPWHEWWGLQNGHGPTQQGKDFYKSYWDNEKVKPFLELEANYEDITCGGFNGYDASRISAWRTNLLGSYGFTYGTTGVWANSYSTAGNMGWYGSFSFEPWYMGLDKPGSFEMTYLRKFFEYVRFYELIPRFNDTAYSNCTAENKVVASTEDGKTYVAYFYNKDLSTGLLSALNTDEVYTARWYNPLTGKFTDAGDGITAADGTYEIPKKPTTGDWVFLLTSDDLGAYETEAIYDDPYISHRENLAVGASATASSDNSDLISFAPDCAVDGDYATYWCADSGDMPQWLEIDMGDPKSFQEINILMHRGMSTRTEKVSYNLKGSLDGENWEEVFAATDQKPTVVKNMDRLRITKEGTYRYLRLEYTDITSNWAAVYEVEVFADKSPEEETDELENLASFSIAESGSASSDSTADKAVDGNSSTWWCADSGNMPQWLSVDLKEEQTFNNINMYMYGGTSSVDYTILGSNDKEDWQPLYKGVDEKPEQAANSQSVVLDIPAAGTYRYLKAEFNKVEGNWATIVELEVYNDPAFSNVNHAADAQVTASSASAPVSAPPKSADGDNTTYWCAGSGNMPQWIEYDLGKSRKIGFINMYMVGGTSVVSYRLEGSEDGNNWSLITEETDKETINKGGLSLVEILTDCNYQYLKLTFNDVQGNWATMSEFEVYSEAIAPPEDDEVPQYEGVVQTPLVKSVGSGIYTEDGIYSNTDSGLFDGDPHMEWVPYAPIGSQTILMDLLQENGLHGIVVKLGNGAYLPKYRIEGSNNKTDWTILADATLRDPQVFQKDGGQAVYETLAGQYRYVKLLWLNAPNNSTNKQIAEIELYADLATPDHPQPTQTDEMQTLYSDWKIKNNSRQIYTNASWEELQVQLQAAGRLLMDPYAASADVDGVTNALTAAVNGLEEKSDKIDLQALVRTAEGKQAKDYTPESWKVFARALENARSVLAVYDAGKQTVDKAYVSLYQADQALVRVTVKPNPPAEPVKVGSIKLNKVSDRLFVKDRMKLSASVSPADAKDRTVTWSSSNSSVAAVDASGNVTAKKKGTTVITARAMDGSGKSASCNITVVKAAVKLNAKSIPLQLKKSTKAIKASGLQKGDKIKSWTSSKKSVAAVDKKGKITAKKTGKATITVTTRKGASAKLTVNVVKSKVTTKSIKADVSKLTLAKGRSRKLNVTRNPVTATEKITFETSDRRVANVNKSGKITAKRKGEARITVKTANGKIYKVKVNVR</sequence>
<feature type="signal peptide" evidence="2">
    <location>
        <begin position="1"/>
        <end position="23"/>
    </location>
</feature>
<feature type="domain" description="F5/8 type C" evidence="3">
    <location>
        <begin position="1022"/>
        <end position="1170"/>
    </location>
</feature>
<dbReference type="Gene3D" id="1.20.1270.90">
    <property type="entry name" value="AF1782-like"/>
    <property type="match status" value="1"/>
</dbReference>
<feature type="chain" id="PRO_5038579179" evidence="2">
    <location>
        <begin position="24"/>
        <end position="1572"/>
    </location>
</feature>
<dbReference type="Gene3D" id="2.60.40.1080">
    <property type="match status" value="3"/>
</dbReference>
<dbReference type="GO" id="GO:0033918">
    <property type="term" value="F:kappa-carrageenase activity"/>
    <property type="evidence" value="ECO:0007669"/>
    <property type="project" value="UniProtKB-EC"/>
</dbReference>
<dbReference type="InterPro" id="IPR032260">
    <property type="entry name" value="DUF5060"/>
</dbReference>
<keyword evidence="4" id="KW-0378">Hydrolase</keyword>
<dbReference type="Pfam" id="PF02368">
    <property type="entry name" value="Big_2"/>
    <property type="match status" value="3"/>
</dbReference>
<dbReference type="Gene3D" id="2.60.40.10">
    <property type="entry name" value="Immunoglobulins"/>
    <property type="match status" value="1"/>
</dbReference>
<evidence type="ECO:0000313" key="4">
    <source>
        <dbReference type="EMBL" id="TLD00574.1"/>
    </source>
</evidence>
<dbReference type="InterPro" id="IPR025277">
    <property type="entry name" value="Apiosidase-like_cat_dom"/>
</dbReference>
<dbReference type="Pfam" id="PF13204">
    <property type="entry name" value="Apiosidase"/>
    <property type="match status" value="1"/>
</dbReference>
<evidence type="ECO:0000256" key="1">
    <source>
        <dbReference type="ARBA" id="ARBA00023295"/>
    </source>
</evidence>
<dbReference type="Pfam" id="PF12904">
    <property type="entry name" value="Collagen_bind_2"/>
    <property type="match status" value="1"/>
</dbReference>
<feature type="domain" description="F5/8 type C" evidence="3">
    <location>
        <begin position="864"/>
        <end position="1013"/>
    </location>
</feature>
<dbReference type="RefSeq" id="WP_138002552.1">
    <property type="nucleotide sequence ID" value="NZ_QGQD01000052.1"/>
</dbReference>